<dbReference type="AlphaFoldDB" id="A0AAV4VI41"/>
<reference evidence="2 3" key="1">
    <citation type="submission" date="2021-06" db="EMBL/GenBank/DDBJ databases">
        <title>Caerostris extrusa draft genome.</title>
        <authorList>
            <person name="Kono N."/>
            <person name="Arakawa K."/>
        </authorList>
    </citation>
    <scope>NUCLEOTIDE SEQUENCE [LARGE SCALE GENOMIC DNA]</scope>
</reference>
<gene>
    <name evidence="2" type="ORF">CEXT_664401</name>
</gene>
<sequence>MTEATKLLILVTTRDRLESISNEFFDINFYHLQRRPPSGLRLVNNPSITAYYFILDIDLFFGTVLKKIENENSLFWLCFFTLYFYYVGSLVLSSYAGAVFKEELQRSSPLV</sequence>
<keyword evidence="1" id="KW-1133">Transmembrane helix</keyword>
<evidence type="ECO:0000313" key="3">
    <source>
        <dbReference type="Proteomes" id="UP001054945"/>
    </source>
</evidence>
<evidence type="ECO:0000313" key="2">
    <source>
        <dbReference type="EMBL" id="GIY69718.1"/>
    </source>
</evidence>
<proteinExistence type="predicted"/>
<dbReference type="EMBL" id="BPLR01014578">
    <property type="protein sequence ID" value="GIY69718.1"/>
    <property type="molecule type" value="Genomic_DNA"/>
</dbReference>
<feature type="transmembrane region" description="Helical" evidence="1">
    <location>
        <begin position="74"/>
        <end position="100"/>
    </location>
</feature>
<evidence type="ECO:0000256" key="1">
    <source>
        <dbReference type="SAM" id="Phobius"/>
    </source>
</evidence>
<protein>
    <submittedName>
        <fullName evidence="2">Uncharacterized protein</fullName>
    </submittedName>
</protein>
<name>A0AAV4VI41_CAEEX</name>
<keyword evidence="1" id="KW-0472">Membrane</keyword>
<keyword evidence="3" id="KW-1185">Reference proteome</keyword>
<comment type="caution">
    <text evidence="2">The sequence shown here is derived from an EMBL/GenBank/DDBJ whole genome shotgun (WGS) entry which is preliminary data.</text>
</comment>
<organism evidence="2 3">
    <name type="scientific">Caerostris extrusa</name>
    <name type="common">Bark spider</name>
    <name type="synonym">Caerostris bankana</name>
    <dbReference type="NCBI Taxonomy" id="172846"/>
    <lineage>
        <taxon>Eukaryota</taxon>
        <taxon>Metazoa</taxon>
        <taxon>Ecdysozoa</taxon>
        <taxon>Arthropoda</taxon>
        <taxon>Chelicerata</taxon>
        <taxon>Arachnida</taxon>
        <taxon>Araneae</taxon>
        <taxon>Araneomorphae</taxon>
        <taxon>Entelegynae</taxon>
        <taxon>Araneoidea</taxon>
        <taxon>Araneidae</taxon>
        <taxon>Caerostris</taxon>
    </lineage>
</organism>
<dbReference type="Proteomes" id="UP001054945">
    <property type="component" value="Unassembled WGS sequence"/>
</dbReference>
<accession>A0AAV4VI41</accession>
<keyword evidence="1" id="KW-0812">Transmembrane</keyword>